<accession>A0A7S1Z3Z6</accession>
<dbReference type="InterPro" id="IPR029055">
    <property type="entry name" value="Ntn_hydrolases_N"/>
</dbReference>
<protein>
    <submittedName>
        <fullName evidence="1">Uncharacterized protein</fullName>
    </submittedName>
</protein>
<reference evidence="1" key="1">
    <citation type="submission" date="2021-01" db="EMBL/GenBank/DDBJ databases">
        <authorList>
            <person name="Corre E."/>
            <person name="Pelletier E."/>
            <person name="Niang G."/>
            <person name="Scheremetjew M."/>
            <person name="Finn R."/>
            <person name="Kale V."/>
            <person name="Holt S."/>
            <person name="Cochrane G."/>
            <person name="Meng A."/>
            <person name="Brown T."/>
            <person name="Cohen L."/>
        </authorList>
    </citation>
    <scope>NUCLEOTIDE SEQUENCE</scope>
    <source>
        <strain evidence="1">Pop2</strain>
    </source>
</reference>
<name>A0A7S1Z3Z6_9STRA</name>
<organism evidence="1">
    <name type="scientific">Ditylum brightwellii</name>
    <dbReference type="NCBI Taxonomy" id="49249"/>
    <lineage>
        <taxon>Eukaryota</taxon>
        <taxon>Sar</taxon>
        <taxon>Stramenopiles</taxon>
        <taxon>Ochrophyta</taxon>
        <taxon>Bacillariophyta</taxon>
        <taxon>Mediophyceae</taxon>
        <taxon>Lithodesmiophycidae</taxon>
        <taxon>Lithodesmiales</taxon>
        <taxon>Lithodesmiaceae</taxon>
        <taxon>Ditylum</taxon>
    </lineage>
</organism>
<sequence>MMKQDASPEAALTAMKELDTLTSTYDLDDTNSITLEDVELRQYGMADFSSTAVYSGRSLASLWNLFGFGDSEVADVGKSNFTDRYTYHALGNAVKSGTVSSLQSGFEEQTDDFNFGLCDMAGKLMTAMYRVPAGGFGDVRCLRQDGRSATGAYLHIDNEDGTELIHINEIDTDTKEPVEVLKEAFVEWRKNNPCEDKSSGTAPTVGISPLIKAVSMLGIASLIFSSLT</sequence>
<dbReference type="EMBL" id="HBGN01015514">
    <property type="protein sequence ID" value="CAD9327963.1"/>
    <property type="molecule type" value="Transcribed_RNA"/>
</dbReference>
<dbReference type="Gene3D" id="3.60.20.10">
    <property type="entry name" value="Glutamine Phosphoribosylpyrophosphate, subunit 1, domain 1"/>
    <property type="match status" value="1"/>
</dbReference>
<gene>
    <name evidence="1" type="ORF">DBRI1063_LOCUS9965</name>
</gene>
<proteinExistence type="predicted"/>
<dbReference type="AlphaFoldDB" id="A0A7S1Z3Z6"/>
<evidence type="ECO:0000313" key="1">
    <source>
        <dbReference type="EMBL" id="CAD9327963.1"/>
    </source>
</evidence>